<dbReference type="AlphaFoldDB" id="A0A178M8G7"/>
<dbReference type="InterPro" id="IPR012334">
    <property type="entry name" value="Pectin_lyas_fold"/>
</dbReference>
<dbReference type="OrthoDB" id="134520at2"/>
<dbReference type="InterPro" id="IPR013783">
    <property type="entry name" value="Ig-like_fold"/>
</dbReference>
<evidence type="ECO:0000313" key="3">
    <source>
        <dbReference type="EMBL" id="OAN45060.1"/>
    </source>
</evidence>
<dbReference type="InterPro" id="IPR018905">
    <property type="entry name" value="A-galactase_NEW3"/>
</dbReference>
<evidence type="ECO:0000259" key="1">
    <source>
        <dbReference type="Pfam" id="PF10633"/>
    </source>
</evidence>
<dbReference type="RefSeq" id="WP_066788474.1">
    <property type="nucleotide sequence ID" value="NZ_LWQS01000060.1"/>
</dbReference>
<dbReference type="InterPro" id="IPR039448">
    <property type="entry name" value="Beta_helix"/>
</dbReference>
<name>A0A178M8G7_9CHLR</name>
<protein>
    <recommendedName>
        <fullName evidence="5">Right handed beta helix domain-containing protein</fullName>
    </recommendedName>
</protein>
<evidence type="ECO:0000259" key="2">
    <source>
        <dbReference type="Pfam" id="PF13229"/>
    </source>
</evidence>
<sequence>MHARRVWWWLASLLFLSSTLLWPRSSFSQTEVVEFFVDTLADNPVTNINNHCTDDVVNGNCSLRQAIAKANATPGTNRIIITFDLVTEGYVASTPYIITLSELLPPITRANVTISAEVLALGIPQVAINANSANAGLVLNGGGAIIEGIAIYGASSDVGGYRGSGIYISSANNTIRNCYIGLQLDGTIPPDANRNRNGIVIIGANARNNQIGVSLAPNTIAGNIANGIFIENASQNTMRANRIGVLYTSATAARPNGGHGIQILSNTASDPNGRAELNEIGGATSAERNIIGANGLSGIFISGSQTYTTTISSNLIGVNLDSEPAVGNGGDGIRIEDGAQGTVIGSASATLPLVVSDNNGYGIQVRSGGGAAPINTAISGYTIIGLNRGFTSARPNGQGGIRISESAGNAIIGSATANVRIGGNGGPGIWVGGVSSVTITNAFVGVLPTGDNAFANAGGVEFNGTAQVTMTNSRIAANTGYDVRLRNVGSATLDGNIIGLSADGRTALGSAAAGIAVIDSQNVTIGSTNGNIIAAASGPGIDISGTSSFSITVRANTLGLRRDTTGDAYSVAAANAGPAIRVTDASQVTIANNTIGGNGSAAGIELSNARSLTIQQNQIGWVADPGGSPDPLARPAGTGIALTNVTTATLSGNLVRLNAAEGIRFTNVATATLNANQVQANAGDGMNLTDTSTVTINNNNVIEQNGGDGIQVGGSSLGVAINGNRLRANAGYAVLVTDTARRVTITQNQMAANTLGGIELAGTTLYSRTPPDPDQNLTLPNHSIDPPFNFQVFQDGPVSGNVLASTAEREEDLDPVSACAGCTIHIYGDDTSLAAPDGQGWQPLASASANSAGAFNATLSTPPQTYRQLLFTATDRFGNTSVFRVFTPTVDLRLIPIDPIEQSAAPGSSVTYRLRLENHGTLGVNRIRFTATGTLSGWTATVAPSERFTLLPGASQLLTVTLTLPTGTHPSVQVPITDTTTVSLTAPVLNPITQTLRTAVEALPVLVATPATGAATVLPSDTYIYRHQITNNGNVTVPVDISATTADLIGLDTYNTTVLTPTVTLAPGASAEIAVQITVPSGAQTADASGNPVRATTVITATPRGFGARTITMTDTTSVGLRYAAELRSNQEQDVQAGREVVFLHTLRNTSNGRATFQLNFAASRGSTLVAFESGTSGVTITGNTVTLDNTAGEGKINQIVLRVRVRISELILPGTRETLRIWASIPGSEEPLSGAEVQDVAIVRDSSGVQVPAVWIPLVTR</sequence>
<dbReference type="SUPFAM" id="SSF51126">
    <property type="entry name" value="Pectin lyase-like"/>
    <property type="match status" value="3"/>
</dbReference>
<dbReference type="Gene3D" id="2.160.20.10">
    <property type="entry name" value="Single-stranded right-handed beta-helix, Pectin lyase-like"/>
    <property type="match status" value="3"/>
</dbReference>
<keyword evidence="4" id="KW-1185">Reference proteome</keyword>
<dbReference type="STRING" id="1707952.A6A03_02585"/>
<dbReference type="SMART" id="SM00710">
    <property type="entry name" value="PbH1"/>
    <property type="match status" value="11"/>
</dbReference>
<dbReference type="EMBL" id="LWQS01000060">
    <property type="protein sequence ID" value="OAN45060.1"/>
    <property type="molecule type" value="Genomic_DNA"/>
</dbReference>
<dbReference type="Proteomes" id="UP000078287">
    <property type="component" value="Unassembled WGS sequence"/>
</dbReference>
<dbReference type="Pfam" id="PF10633">
    <property type="entry name" value="NPCBM_assoc"/>
    <property type="match status" value="1"/>
</dbReference>
<comment type="caution">
    <text evidence="3">The sequence shown here is derived from an EMBL/GenBank/DDBJ whole genome shotgun (WGS) entry which is preliminary data.</text>
</comment>
<feature type="domain" description="Alpha-galactosidase NEW3" evidence="1">
    <location>
        <begin position="905"/>
        <end position="971"/>
    </location>
</feature>
<dbReference type="InterPro" id="IPR011050">
    <property type="entry name" value="Pectin_lyase_fold/virulence"/>
</dbReference>
<dbReference type="Gene3D" id="2.60.40.10">
    <property type="entry name" value="Immunoglobulins"/>
    <property type="match status" value="1"/>
</dbReference>
<dbReference type="InterPro" id="IPR006626">
    <property type="entry name" value="PbH1"/>
</dbReference>
<dbReference type="Pfam" id="PF13229">
    <property type="entry name" value="Beta_helix"/>
    <property type="match status" value="2"/>
</dbReference>
<evidence type="ECO:0008006" key="5">
    <source>
        <dbReference type="Google" id="ProtNLM"/>
    </source>
</evidence>
<reference evidence="3 4" key="1">
    <citation type="submission" date="2016-04" db="EMBL/GenBank/DDBJ databases">
        <title>Chloroflexus islandicus sp. nov., a thermophilic filamentous anoxygenic phototrophic bacterium from geyser Strokkur (Iceland).</title>
        <authorList>
            <person name="Gaisin V.A."/>
            <person name="Kalashnikov A.M."/>
            <person name="Sukhacheva M.V."/>
            <person name="Grouzdev D.S."/>
            <person name="Ivanov T.M."/>
            <person name="Kuznetsov B."/>
            <person name="Gorlenko V.M."/>
        </authorList>
    </citation>
    <scope>NUCLEOTIDE SEQUENCE [LARGE SCALE GENOMIC DNA]</scope>
    <source>
        <strain evidence="4">isl-2</strain>
    </source>
</reference>
<feature type="domain" description="Right handed beta helix" evidence="2">
    <location>
        <begin position="417"/>
        <end position="557"/>
    </location>
</feature>
<proteinExistence type="predicted"/>
<accession>A0A178M8G7</accession>
<gene>
    <name evidence="3" type="ORF">A6A03_02585</name>
</gene>
<organism evidence="3 4">
    <name type="scientific">Chloroflexus islandicus</name>
    <dbReference type="NCBI Taxonomy" id="1707952"/>
    <lineage>
        <taxon>Bacteria</taxon>
        <taxon>Bacillati</taxon>
        <taxon>Chloroflexota</taxon>
        <taxon>Chloroflexia</taxon>
        <taxon>Chloroflexales</taxon>
        <taxon>Chloroflexineae</taxon>
        <taxon>Chloroflexaceae</taxon>
        <taxon>Chloroflexus</taxon>
    </lineage>
</organism>
<feature type="domain" description="Right handed beta helix" evidence="2">
    <location>
        <begin position="579"/>
        <end position="749"/>
    </location>
</feature>
<evidence type="ECO:0000313" key="4">
    <source>
        <dbReference type="Proteomes" id="UP000078287"/>
    </source>
</evidence>